<dbReference type="InterPro" id="IPR003439">
    <property type="entry name" value="ABC_transporter-like_ATP-bd"/>
</dbReference>
<dbReference type="InterPro" id="IPR025302">
    <property type="entry name" value="DrrA1/2-like_C"/>
</dbReference>
<name>E1RK81_METP4</name>
<dbReference type="Pfam" id="PF00005">
    <property type="entry name" value="ABC_tran"/>
    <property type="match status" value="1"/>
</dbReference>
<dbReference type="GO" id="GO:0005524">
    <property type="term" value="F:ATP binding"/>
    <property type="evidence" value="ECO:0007669"/>
    <property type="project" value="UniProtKB-KW"/>
</dbReference>
<dbReference type="SMART" id="SM00382">
    <property type="entry name" value="AAA"/>
    <property type="match status" value="1"/>
</dbReference>
<dbReference type="EMBL" id="CP002117">
    <property type="protein sequence ID" value="ADN36894.1"/>
    <property type="molecule type" value="Genomic_DNA"/>
</dbReference>
<dbReference type="PROSITE" id="PS50893">
    <property type="entry name" value="ABC_TRANSPORTER_2"/>
    <property type="match status" value="1"/>
</dbReference>
<dbReference type="Pfam" id="PF13732">
    <property type="entry name" value="DrrA1-3_C"/>
    <property type="match status" value="1"/>
</dbReference>
<dbReference type="PROSITE" id="PS00211">
    <property type="entry name" value="ABC_TRANSPORTER_1"/>
    <property type="match status" value="1"/>
</dbReference>
<evidence type="ECO:0000256" key="4">
    <source>
        <dbReference type="ARBA" id="ARBA00022840"/>
    </source>
</evidence>
<evidence type="ECO:0000313" key="6">
    <source>
        <dbReference type="EMBL" id="ADN36894.1"/>
    </source>
</evidence>
<dbReference type="Proteomes" id="UP000006565">
    <property type="component" value="Chromosome"/>
</dbReference>
<dbReference type="KEGG" id="mpi:Mpet_2146"/>
<sequence length="297" mass="33248">MIKARSIVKDYNGFHALDGASFERDDTGIFGIIGHNGAGKTTLLKIMSGLIAPTSGELEIGGIDVIKNPDALKERLGYLPEESRLYETMNVKGYLSFFGEIYGLSPDKIKERSDTLLDRLNLDAGNKKLGELSKGMKRKVAIARSLIHDPSFLVYDEPTSGLDPMTSRYISEFLMSMKKENKKTILLSAHNLYQVEEVCDQIMILQRGRIVALGSMDELRDEYGSISYSVEFMADDVKEFEECMDHYDRVGDVYLGTVTDIESLNMLTERITSSGGRVKKIESHYPSLEDMLVQIGD</sequence>
<keyword evidence="4" id="KW-0067">ATP-binding</keyword>
<reference evidence="6 7" key="1">
    <citation type="journal article" date="2010" name="Stand. Genomic Sci.">
        <title>Complete genome sequence of Methanoplanus petrolearius type strain (SEBR 4847).</title>
        <authorList>
            <person name="Brambilla E."/>
            <person name="Djao O.D."/>
            <person name="Daligault H."/>
            <person name="Lapidus A."/>
            <person name="Lucas S."/>
            <person name="Hammon N."/>
            <person name="Nolan M."/>
            <person name="Tice H."/>
            <person name="Cheng J.F."/>
            <person name="Han C."/>
            <person name="Tapia R."/>
            <person name="Goodwin L."/>
            <person name="Pitluck S."/>
            <person name="Liolios K."/>
            <person name="Ivanova N."/>
            <person name="Mavromatis K."/>
            <person name="Mikhailova N."/>
            <person name="Pati A."/>
            <person name="Chen A."/>
            <person name="Palaniappan K."/>
            <person name="Land M."/>
            <person name="Hauser L."/>
            <person name="Chang Y.J."/>
            <person name="Jeffries C.D."/>
            <person name="Rohde M."/>
            <person name="Spring S."/>
            <person name="Sikorski J."/>
            <person name="Goker M."/>
            <person name="Woyke T."/>
            <person name="Bristow J."/>
            <person name="Eisen J.A."/>
            <person name="Markowitz V."/>
            <person name="Hugenholtz P."/>
            <person name="Kyrpides N.C."/>
            <person name="Klenk H.P."/>
        </authorList>
    </citation>
    <scope>NUCLEOTIDE SEQUENCE [LARGE SCALE GENOMIC DNA]</scope>
    <source>
        <strain evidence="7">DSM 11571 / OCM 486 / SEBR 4847</strain>
    </source>
</reference>
<feature type="domain" description="ABC transporter" evidence="5">
    <location>
        <begin position="2"/>
        <end position="232"/>
    </location>
</feature>
<evidence type="ECO:0000256" key="1">
    <source>
        <dbReference type="ARBA" id="ARBA00005417"/>
    </source>
</evidence>
<keyword evidence="7" id="KW-1185">Reference proteome</keyword>
<dbReference type="HOGENOM" id="CLU_000604_1_2_2"/>
<dbReference type="CDD" id="cd03230">
    <property type="entry name" value="ABC_DR_subfamily_A"/>
    <property type="match status" value="1"/>
</dbReference>
<dbReference type="PANTHER" id="PTHR42711:SF5">
    <property type="entry name" value="ABC TRANSPORTER ATP-BINDING PROTEIN NATA"/>
    <property type="match status" value="1"/>
</dbReference>
<evidence type="ECO:0000256" key="2">
    <source>
        <dbReference type="ARBA" id="ARBA00022448"/>
    </source>
</evidence>
<comment type="similarity">
    <text evidence="1">Belongs to the ABC transporter superfamily.</text>
</comment>
<organism evidence="6 7">
    <name type="scientific">Methanolacinia petrolearia (strain DSM 11571 / OCM 486 / SEBR 4847)</name>
    <name type="common">Methanoplanus petrolearius</name>
    <dbReference type="NCBI Taxonomy" id="679926"/>
    <lineage>
        <taxon>Archaea</taxon>
        <taxon>Methanobacteriati</taxon>
        <taxon>Methanobacteriota</taxon>
        <taxon>Stenosarchaea group</taxon>
        <taxon>Methanomicrobia</taxon>
        <taxon>Methanomicrobiales</taxon>
        <taxon>Methanomicrobiaceae</taxon>
        <taxon>Methanolacinia</taxon>
    </lineage>
</organism>
<evidence type="ECO:0000259" key="5">
    <source>
        <dbReference type="PROSITE" id="PS50893"/>
    </source>
</evidence>
<dbReference type="InterPro" id="IPR050763">
    <property type="entry name" value="ABC_transporter_ATP-binding"/>
</dbReference>
<dbReference type="GeneID" id="9744629"/>
<dbReference type="InterPro" id="IPR027417">
    <property type="entry name" value="P-loop_NTPase"/>
</dbReference>
<dbReference type="RefSeq" id="WP_013330071.1">
    <property type="nucleotide sequence ID" value="NC_014507.1"/>
</dbReference>
<dbReference type="SUPFAM" id="SSF52540">
    <property type="entry name" value="P-loop containing nucleoside triphosphate hydrolases"/>
    <property type="match status" value="1"/>
</dbReference>
<dbReference type="eggNOG" id="arCOG00194">
    <property type="taxonomic scope" value="Archaea"/>
</dbReference>
<keyword evidence="3" id="KW-0547">Nucleotide-binding</keyword>
<proteinExistence type="inferred from homology"/>
<dbReference type="InterPro" id="IPR003593">
    <property type="entry name" value="AAA+_ATPase"/>
</dbReference>
<evidence type="ECO:0000256" key="3">
    <source>
        <dbReference type="ARBA" id="ARBA00022741"/>
    </source>
</evidence>
<dbReference type="STRING" id="679926.Mpet_2146"/>
<dbReference type="Gene3D" id="3.40.50.300">
    <property type="entry name" value="P-loop containing nucleotide triphosphate hydrolases"/>
    <property type="match status" value="1"/>
</dbReference>
<dbReference type="AlphaFoldDB" id="E1RK81"/>
<protein>
    <submittedName>
        <fullName evidence="6">ABC transporter related protein</fullName>
    </submittedName>
</protein>
<dbReference type="PANTHER" id="PTHR42711">
    <property type="entry name" value="ABC TRANSPORTER ATP-BINDING PROTEIN"/>
    <property type="match status" value="1"/>
</dbReference>
<evidence type="ECO:0000313" key="7">
    <source>
        <dbReference type="Proteomes" id="UP000006565"/>
    </source>
</evidence>
<keyword evidence="2" id="KW-0813">Transport</keyword>
<dbReference type="InterPro" id="IPR017871">
    <property type="entry name" value="ABC_transporter-like_CS"/>
</dbReference>
<dbReference type="OrthoDB" id="87732at2157"/>
<dbReference type="GO" id="GO:0016887">
    <property type="term" value="F:ATP hydrolysis activity"/>
    <property type="evidence" value="ECO:0007669"/>
    <property type="project" value="InterPro"/>
</dbReference>
<accession>E1RK81</accession>
<gene>
    <name evidence="6" type="ordered locus">Mpet_2146</name>
</gene>